<evidence type="ECO:0000313" key="3">
    <source>
        <dbReference type="EMBL" id="KAK0408195.1"/>
    </source>
</evidence>
<feature type="signal peptide" evidence="2">
    <location>
        <begin position="1"/>
        <end position="19"/>
    </location>
</feature>
<name>A0AA39HMQ8_9BILA</name>
<organism evidence="3 4">
    <name type="scientific">Steinernema hermaphroditum</name>
    <dbReference type="NCBI Taxonomy" id="289476"/>
    <lineage>
        <taxon>Eukaryota</taxon>
        <taxon>Metazoa</taxon>
        <taxon>Ecdysozoa</taxon>
        <taxon>Nematoda</taxon>
        <taxon>Chromadorea</taxon>
        <taxon>Rhabditida</taxon>
        <taxon>Tylenchina</taxon>
        <taxon>Panagrolaimomorpha</taxon>
        <taxon>Strongyloidoidea</taxon>
        <taxon>Steinernematidae</taxon>
        <taxon>Steinernema</taxon>
    </lineage>
</organism>
<gene>
    <name evidence="3" type="ORF">QR680_003823</name>
</gene>
<feature type="transmembrane region" description="Helical" evidence="1">
    <location>
        <begin position="384"/>
        <end position="409"/>
    </location>
</feature>
<evidence type="ECO:0000256" key="2">
    <source>
        <dbReference type="SAM" id="SignalP"/>
    </source>
</evidence>
<protein>
    <submittedName>
        <fullName evidence="3">Uncharacterized protein</fullName>
    </submittedName>
</protein>
<accession>A0AA39HMQ8</accession>
<feature type="chain" id="PRO_5041346367" evidence="2">
    <location>
        <begin position="20"/>
        <end position="642"/>
    </location>
</feature>
<dbReference type="Proteomes" id="UP001175271">
    <property type="component" value="Unassembled WGS sequence"/>
</dbReference>
<keyword evidence="1" id="KW-1133">Transmembrane helix</keyword>
<keyword evidence="2" id="KW-0732">Signal</keyword>
<proteinExistence type="predicted"/>
<sequence length="642" mass="73929">MRSALLFALLLHSFCASLAEHADSRTILCLNGTYALYFDDKKADYELIEPVEQPTLCRIEDIVRLCRQAYDDVSYGIFANETVKIHSYKHFMYPPIPEYLEHAKFKCIGRGPAKEPEASEGTWSDKLVGVNGSCLNEKEWIERATVECGKAPINYTFGFDCFSPKFTREIVFTCDNPSTPLRISKSINIKLLKILKEYAHLIKKEKIERKKQLKEMALEATYSHFVAQDRENEYWTAKVNKHRTDYVSRRYSVSQFRSVVQQLEHARTKQIIDVVFGLVGPSEVGSNHIGDALKYFDVENIQNEEHIFKKTSLDVYFPELQKWMVDYYVDLLQNNTFAIHPSRLSFLAKPNGHKQLLSMYNEIFSYGHIDEKYFEELEIEEETIYVAICAAIVTLVVVIAVVAVVLLVLSRRVKNYRVADHRMIYKKVGFDETGKEVESDFVLQLLTPSLMRSLVWSSLLLIWAADVAYSERVVTVEISGESLTDECIMSGSSADIFLWLGTLDVSGFLTRLDGPVDANPKRSIDTGSLTAFQPLHIELEESEVEQCVEWGHDYCFPHADVLFIAYNGSMETHSMWTPAHFAVRIRYEYKGVQYDSTTDHPMTHECSAWMEEDTWYQVGPRYGQFLMIGEKPKVGQWIRDWI</sequence>
<reference evidence="3" key="1">
    <citation type="submission" date="2023-06" db="EMBL/GenBank/DDBJ databases">
        <title>Genomic analysis of the entomopathogenic nematode Steinernema hermaphroditum.</title>
        <authorList>
            <person name="Schwarz E.M."/>
            <person name="Heppert J.K."/>
            <person name="Baniya A."/>
            <person name="Schwartz H.T."/>
            <person name="Tan C.-H."/>
            <person name="Antoshechkin I."/>
            <person name="Sternberg P.W."/>
            <person name="Goodrich-Blair H."/>
            <person name="Dillman A.R."/>
        </authorList>
    </citation>
    <scope>NUCLEOTIDE SEQUENCE</scope>
    <source>
        <strain evidence="3">PS9179</strain>
        <tissue evidence="3">Whole animal</tissue>
    </source>
</reference>
<dbReference type="AlphaFoldDB" id="A0AA39HMQ8"/>
<keyword evidence="1" id="KW-0812">Transmembrane</keyword>
<dbReference type="EMBL" id="JAUCMV010000003">
    <property type="protein sequence ID" value="KAK0408195.1"/>
    <property type="molecule type" value="Genomic_DNA"/>
</dbReference>
<keyword evidence="1" id="KW-0472">Membrane</keyword>
<comment type="caution">
    <text evidence="3">The sequence shown here is derived from an EMBL/GenBank/DDBJ whole genome shotgun (WGS) entry which is preliminary data.</text>
</comment>
<evidence type="ECO:0000313" key="4">
    <source>
        <dbReference type="Proteomes" id="UP001175271"/>
    </source>
</evidence>
<evidence type="ECO:0000256" key="1">
    <source>
        <dbReference type="SAM" id="Phobius"/>
    </source>
</evidence>
<keyword evidence="4" id="KW-1185">Reference proteome</keyword>